<dbReference type="SMART" id="SM00347">
    <property type="entry name" value="HTH_MARR"/>
    <property type="match status" value="1"/>
</dbReference>
<dbReference type="InterPro" id="IPR000835">
    <property type="entry name" value="HTH_MarR-typ"/>
</dbReference>
<dbReference type="GO" id="GO:0003700">
    <property type="term" value="F:DNA-binding transcription factor activity"/>
    <property type="evidence" value="ECO:0007669"/>
    <property type="project" value="InterPro"/>
</dbReference>
<organism evidence="2 3">
    <name type="scientific">Nitratireductor aquibiodomus</name>
    <dbReference type="NCBI Taxonomy" id="204799"/>
    <lineage>
        <taxon>Bacteria</taxon>
        <taxon>Pseudomonadati</taxon>
        <taxon>Pseudomonadota</taxon>
        <taxon>Alphaproteobacteria</taxon>
        <taxon>Hyphomicrobiales</taxon>
        <taxon>Phyllobacteriaceae</taxon>
        <taxon>Nitratireductor</taxon>
    </lineage>
</organism>
<dbReference type="Gene3D" id="1.10.10.10">
    <property type="entry name" value="Winged helix-like DNA-binding domain superfamily/Winged helix DNA-binding domain"/>
    <property type="match status" value="1"/>
</dbReference>
<protein>
    <submittedName>
        <fullName evidence="2">Transcriptional regulator, MarR family</fullName>
    </submittedName>
</protein>
<name>A0A1H4IKV8_9HYPH</name>
<feature type="domain" description="HTH marR-type" evidence="1">
    <location>
        <begin position="11"/>
        <end position="142"/>
    </location>
</feature>
<dbReference type="InterPro" id="IPR036388">
    <property type="entry name" value="WH-like_DNA-bd_sf"/>
</dbReference>
<evidence type="ECO:0000313" key="3">
    <source>
        <dbReference type="Proteomes" id="UP000199064"/>
    </source>
</evidence>
<dbReference type="PROSITE" id="PS50995">
    <property type="entry name" value="HTH_MARR_2"/>
    <property type="match status" value="1"/>
</dbReference>
<proteinExistence type="predicted"/>
<evidence type="ECO:0000259" key="1">
    <source>
        <dbReference type="PROSITE" id="PS50995"/>
    </source>
</evidence>
<dbReference type="InterPro" id="IPR036390">
    <property type="entry name" value="WH_DNA-bd_sf"/>
</dbReference>
<accession>A0A1H4IKV8</accession>
<dbReference type="EMBL" id="FNSL01000001">
    <property type="protein sequence ID" value="SEB34754.1"/>
    <property type="molecule type" value="Genomic_DNA"/>
</dbReference>
<dbReference type="SUPFAM" id="SSF46785">
    <property type="entry name" value="Winged helix' DNA-binding domain"/>
    <property type="match status" value="1"/>
</dbReference>
<dbReference type="AlphaFoldDB" id="A0A1H4IKV8"/>
<dbReference type="RefSeq" id="WP_244508952.1">
    <property type="nucleotide sequence ID" value="NZ_FNSL01000001.1"/>
</dbReference>
<keyword evidence="3" id="KW-1185">Reference proteome</keyword>
<dbReference type="Proteomes" id="UP000199064">
    <property type="component" value="Unassembled WGS sequence"/>
</dbReference>
<sequence length="146" mass="16439">MRRDPSRYNMADCLLLNTVMAARAMTRRYDERLKPYGVSVIQFSVLMVLRAGRDEPVSRMAERVAMDRTTLLRNLELLVRRGLVRTEPALKGNGRRFLLSGEGAALVEELVPRWRSAQAEIRALLGEDDSDRVLAALKQLTAGKAV</sequence>
<reference evidence="3" key="1">
    <citation type="submission" date="2016-10" db="EMBL/GenBank/DDBJ databases">
        <authorList>
            <person name="Varghese N."/>
            <person name="Submissions S."/>
        </authorList>
    </citation>
    <scope>NUCLEOTIDE SEQUENCE [LARGE SCALE GENOMIC DNA]</scope>
    <source>
        <strain evidence="3">ES.061</strain>
    </source>
</reference>
<gene>
    <name evidence="2" type="ORF">SAMN05216452_0127</name>
</gene>
<evidence type="ECO:0000313" key="2">
    <source>
        <dbReference type="EMBL" id="SEB34754.1"/>
    </source>
</evidence>